<dbReference type="GO" id="GO:0016579">
    <property type="term" value="P:protein deubiquitination"/>
    <property type="evidence" value="ECO:0007669"/>
    <property type="project" value="InterPro"/>
</dbReference>
<dbReference type="InterPro" id="IPR029071">
    <property type="entry name" value="Ubiquitin-like_domsf"/>
</dbReference>
<dbReference type="Pfam" id="PF00240">
    <property type="entry name" value="ubiquitin"/>
    <property type="match status" value="1"/>
</dbReference>
<dbReference type="RefSeq" id="XP_064675217.1">
    <property type="nucleotide sequence ID" value="XM_064816511.1"/>
</dbReference>
<evidence type="ECO:0000259" key="8">
    <source>
        <dbReference type="PROSITE" id="PS50053"/>
    </source>
</evidence>
<dbReference type="AlphaFoldDB" id="A0AAN6TN94"/>
<dbReference type="InterPro" id="IPR018200">
    <property type="entry name" value="USP_CS"/>
</dbReference>
<evidence type="ECO:0000313" key="10">
    <source>
        <dbReference type="EMBL" id="KAK4117647.1"/>
    </source>
</evidence>
<dbReference type="InterPro" id="IPR028889">
    <property type="entry name" value="USP"/>
</dbReference>
<keyword evidence="11" id="KW-1185">Reference proteome</keyword>
<dbReference type="InterPro" id="IPR001394">
    <property type="entry name" value="Peptidase_C19_UCH"/>
</dbReference>
<evidence type="ECO:0000256" key="3">
    <source>
        <dbReference type="ARBA" id="ARBA00022786"/>
    </source>
</evidence>
<organism evidence="10 11">
    <name type="scientific">Canariomyces notabilis</name>
    <dbReference type="NCBI Taxonomy" id="2074819"/>
    <lineage>
        <taxon>Eukaryota</taxon>
        <taxon>Fungi</taxon>
        <taxon>Dikarya</taxon>
        <taxon>Ascomycota</taxon>
        <taxon>Pezizomycotina</taxon>
        <taxon>Sordariomycetes</taxon>
        <taxon>Sordariomycetidae</taxon>
        <taxon>Sordariales</taxon>
        <taxon>Chaetomiaceae</taxon>
        <taxon>Canariomyces</taxon>
    </lineage>
</organism>
<dbReference type="GO" id="GO:0043161">
    <property type="term" value="P:proteasome-mediated ubiquitin-dependent protein catabolic process"/>
    <property type="evidence" value="ECO:0007669"/>
    <property type="project" value="InterPro"/>
</dbReference>
<dbReference type="InterPro" id="IPR000626">
    <property type="entry name" value="Ubiquitin-like_dom"/>
</dbReference>
<dbReference type="InterPro" id="IPR044635">
    <property type="entry name" value="UBP14-like"/>
</dbReference>
<dbReference type="GO" id="GO:0061136">
    <property type="term" value="P:regulation of proteasomal protein catabolic process"/>
    <property type="evidence" value="ECO:0007669"/>
    <property type="project" value="TreeGrafter"/>
</dbReference>
<evidence type="ECO:0000256" key="2">
    <source>
        <dbReference type="ARBA" id="ARBA00022670"/>
    </source>
</evidence>
<dbReference type="GO" id="GO:0070628">
    <property type="term" value="F:proteasome binding"/>
    <property type="evidence" value="ECO:0007669"/>
    <property type="project" value="TreeGrafter"/>
</dbReference>
<reference evidence="10" key="1">
    <citation type="journal article" date="2023" name="Mol. Phylogenet. Evol.">
        <title>Genome-scale phylogeny and comparative genomics of the fungal order Sordariales.</title>
        <authorList>
            <person name="Hensen N."/>
            <person name="Bonometti L."/>
            <person name="Westerberg I."/>
            <person name="Brannstrom I.O."/>
            <person name="Guillou S."/>
            <person name="Cros-Aarteil S."/>
            <person name="Calhoun S."/>
            <person name="Haridas S."/>
            <person name="Kuo A."/>
            <person name="Mondo S."/>
            <person name="Pangilinan J."/>
            <person name="Riley R."/>
            <person name="LaButti K."/>
            <person name="Andreopoulos B."/>
            <person name="Lipzen A."/>
            <person name="Chen C."/>
            <person name="Yan M."/>
            <person name="Daum C."/>
            <person name="Ng V."/>
            <person name="Clum A."/>
            <person name="Steindorff A."/>
            <person name="Ohm R.A."/>
            <person name="Martin F."/>
            <person name="Silar P."/>
            <person name="Natvig D.O."/>
            <person name="Lalanne C."/>
            <person name="Gautier V."/>
            <person name="Ament-Velasquez S.L."/>
            <person name="Kruys A."/>
            <person name="Hutchinson M.I."/>
            <person name="Powell A.J."/>
            <person name="Barry K."/>
            <person name="Miller A.N."/>
            <person name="Grigoriev I.V."/>
            <person name="Debuchy R."/>
            <person name="Gladieux P."/>
            <person name="Hiltunen Thoren M."/>
            <person name="Johannesson H."/>
        </authorList>
    </citation>
    <scope>NUCLEOTIDE SEQUENCE</scope>
    <source>
        <strain evidence="10">CBS 508.74</strain>
    </source>
</reference>
<keyword evidence="5 6" id="KW-0788">Thiol protease</keyword>
<sequence length="554" mass="61337">MATVNVVIKHQGKKYDVEVDTTSTGEVLKYQLYSLTGVEPDRQKILVKGGQLKDDTDMSKLGLKPGQVIMMMGTPGEGGGAIVRPTEKIKFVEDMTEAEAAQQAGATPAGLVNLGNTCYLNSTLQALRSIPELQDALAKHQHTSMSEIPQLDLTNQLKDLFKDMSETQGGMPPFTFLNALRTTFPQFAERSKKGPGFAQQDAEEAWSQIVSQLRQKLKWSDASEGEAAKATSFVDKYMSGEFSSTLECDDPAAREGGEQPITTTEPFLKLNCHIGNQTAHLRDGLIEGLTEKIEKKSEVLGRDVTYTKTSRISRLPKYLTVHFVRFFWKRDVQKKAKIMRKVTFPQELDAVEFCTDELKKALVPVRDKVREVRKDEEDIERARKRRKKNPMLDGEAQGEKKETSKKDDKKPAGSANGDVEMTEAYKTDAEFEAEKDAALIAAKKELNALIDPELRKDDGANQSGIYELRAVITHQGASADSGHYTAYVKKTAPKDPVTGKVGEEDGKWWWFNDDKVSEVTSDKIDGLAGGGESHSALILLYKAIPLPTAEGLDQ</sequence>
<dbReference type="PANTHER" id="PTHR43982:SF1">
    <property type="entry name" value="UBIQUITIN CARBOXYL-TERMINAL HYDROLASE 14"/>
    <property type="match status" value="1"/>
</dbReference>
<feature type="region of interest" description="Disordered" evidence="7">
    <location>
        <begin position="373"/>
        <end position="419"/>
    </location>
</feature>
<evidence type="ECO:0000256" key="1">
    <source>
        <dbReference type="ARBA" id="ARBA00000707"/>
    </source>
</evidence>
<protein>
    <recommendedName>
        <fullName evidence="6">Ubiquitin carboxyl-terminal hydrolase</fullName>
        <ecNumber evidence="6">3.4.19.12</ecNumber>
    </recommendedName>
</protein>
<dbReference type="SMART" id="SM00213">
    <property type="entry name" value="UBQ"/>
    <property type="match status" value="1"/>
</dbReference>
<proteinExistence type="inferred from homology"/>
<evidence type="ECO:0000313" key="11">
    <source>
        <dbReference type="Proteomes" id="UP001302812"/>
    </source>
</evidence>
<keyword evidence="2 6" id="KW-0645">Protease</keyword>
<dbReference type="GO" id="GO:0004843">
    <property type="term" value="F:cysteine-type deubiquitinase activity"/>
    <property type="evidence" value="ECO:0007669"/>
    <property type="project" value="UniProtKB-UniRule"/>
</dbReference>
<dbReference type="PROSITE" id="PS50235">
    <property type="entry name" value="USP_3"/>
    <property type="match status" value="1"/>
</dbReference>
<name>A0AAN6TN94_9PEZI</name>
<dbReference type="PROSITE" id="PS00972">
    <property type="entry name" value="USP_1"/>
    <property type="match status" value="1"/>
</dbReference>
<dbReference type="GeneID" id="89940636"/>
<keyword evidence="3 6" id="KW-0833">Ubl conjugation pathway</keyword>
<dbReference type="PANTHER" id="PTHR43982">
    <property type="entry name" value="UBIQUITIN CARBOXYL-TERMINAL HYDROLASE"/>
    <property type="match status" value="1"/>
</dbReference>
<comment type="caution">
    <text evidence="10">The sequence shown here is derived from an EMBL/GenBank/DDBJ whole genome shotgun (WGS) entry which is preliminary data.</text>
</comment>
<dbReference type="EC" id="3.4.19.12" evidence="6"/>
<gene>
    <name evidence="10" type="ORF">N656DRAFT_786337</name>
</gene>
<dbReference type="SUPFAM" id="SSF54236">
    <property type="entry name" value="Ubiquitin-like"/>
    <property type="match status" value="1"/>
</dbReference>
<reference evidence="10" key="2">
    <citation type="submission" date="2023-05" db="EMBL/GenBank/DDBJ databases">
        <authorList>
            <consortium name="Lawrence Berkeley National Laboratory"/>
            <person name="Steindorff A."/>
            <person name="Hensen N."/>
            <person name="Bonometti L."/>
            <person name="Westerberg I."/>
            <person name="Brannstrom I.O."/>
            <person name="Guillou S."/>
            <person name="Cros-Aarteil S."/>
            <person name="Calhoun S."/>
            <person name="Haridas S."/>
            <person name="Kuo A."/>
            <person name="Mondo S."/>
            <person name="Pangilinan J."/>
            <person name="Riley R."/>
            <person name="Labutti K."/>
            <person name="Andreopoulos B."/>
            <person name="Lipzen A."/>
            <person name="Chen C."/>
            <person name="Yanf M."/>
            <person name="Daum C."/>
            <person name="Ng V."/>
            <person name="Clum A."/>
            <person name="Ohm R."/>
            <person name="Martin F."/>
            <person name="Silar P."/>
            <person name="Natvig D."/>
            <person name="Lalanne C."/>
            <person name="Gautier V."/>
            <person name="Ament-Velasquez S.L."/>
            <person name="Kruys A."/>
            <person name="Hutchinson M.I."/>
            <person name="Powell A.J."/>
            <person name="Barry K."/>
            <person name="Miller A.N."/>
            <person name="Grigoriev I.V."/>
            <person name="Debuchy R."/>
            <person name="Gladieux P."/>
            <person name="Thoren M.H."/>
            <person name="Johannesson H."/>
        </authorList>
    </citation>
    <scope>NUCLEOTIDE SEQUENCE</scope>
    <source>
        <strain evidence="10">CBS 508.74</strain>
    </source>
</reference>
<evidence type="ECO:0000256" key="5">
    <source>
        <dbReference type="ARBA" id="ARBA00022807"/>
    </source>
</evidence>
<dbReference type="Gene3D" id="3.90.70.10">
    <property type="entry name" value="Cysteine proteinases"/>
    <property type="match status" value="1"/>
</dbReference>
<evidence type="ECO:0000256" key="6">
    <source>
        <dbReference type="RuleBase" id="RU366025"/>
    </source>
</evidence>
<dbReference type="SUPFAM" id="SSF54001">
    <property type="entry name" value="Cysteine proteinases"/>
    <property type="match status" value="1"/>
</dbReference>
<comment type="similarity">
    <text evidence="6">Belongs to the peptidase C19 family.</text>
</comment>
<feature type="compositionally biased region" description="Basic and acidic residues" evidence="7">
    <location>
        <begin position="397"/>
        <end position="411"/>
    </location>
</feature>
<feature type="domain" description="USP" evidence="9">
    <location>
        <begin position="109"/>
        <end position="544"/>
    </location>
</feature>
<dbReference type="CDD" id="cd16104">
    <property type="entry name" value="Ubl_USP14_like"/>
    <property type="match status" value="1"/>
</dbReference>
<dbReference type="CDD" id="cd02657">
    <property type="entry name" value="Peptidase_C19A"/>
    <property type="match status" value="1"/>
</dbReference>
<dbReference type="InterPro" id="IPR038765">
    <property type="entry name" value="Papain-like_cys_pep_sf"/>
</dbReference>
<dbReference type="Gene3D" id="3.10.20.90">
    <property type="entry name" value="Phosphatidylinositol 3-kinase Catalytic Subunit, Chain A, domain 1"/>
    <property type="match status" value="1"/>
</dbReference>
<evidence type="ECO:0000256" key="7">
    <source>
        <dbReference type="SAM" id="MobiDB-lite"/>
    </source>
</evidence>
<dbReference type="Proteomes" id="UP001302812">
    <property type="component" value="Unassembled WGS sequence"/>
</dbReference>
<evidence type="ECO:0000259" key="9">
    <source>
        <dbReference type="PROSITE" id="PS50235"/>
    </source>
</evidence>
<dbReference type="PROSITE" id="PS50053">
    <property type="entry name" value="UBIQUITIN_2"/>
    <property type="match status" value="1"/>
</dbReference>
<evidence type="ECO:0000256" key="4">
    <source>
        <dbReference type="ARBA" id="ARBA00022801"/>
    </source>
</evidence>
<feature type="domain" description="Ubiquitin-like" evidence="8">
    <location>
        <begin position="4"/>
        <end position="78"/>
    </location>
</feature>
<keyword evidence="4 6" id="KW-0378">Hydrolase</keyword>
<accession>A0AAN6TN94</accession>
<dbReference type="Pfam" id="PF00443">
    <property type="entry name" value="UCH"/>
    <property type="match status" value="1"/>
</dbReference>
<dbReference type="EMBL" id="MU853332">
    <property type="protein sequence ID" value="KAK4117647.1"/>
    <property type="molecule type" value="Genomic_DNA"/>
</dbReference>
<comment type="catalytic activity">
    <reaction evidence="1 6">
        <text>Thiol-dependent hydrolysis of ester, thioester, amide, peptide and isopeptide bonds formed by the C-terminal Gly of ubiquitin (a 76-residue protein attached to proteins as an intracellular targeting signal).</text>
        <dbReference type="EC" id="3.4.19.12"/>
    </reaction>
</comment>
<dbReference type="PROSITE" id="PS00973">
    <property type="entry name" value="USP_2"/>
    <property type="match status" value="1"/>
</dbReference>